<organism evidence="1 2">
    <name type="scientific">Leptospira interrogans serovar Lora str. TE 1992</name>
    <dbReference type="NCBI Taxonomy" id="1193028"/>
    <lineage>
        <taxon>Bacteria</taxon>
        <taxon>Pseudomonadati</taxon>
        <taxon>Spirochaetota</taxon>
        <taxon>Spirochaetia</taxon>
        <taxon>Leptospirales</taxon>
        <taxon>Leptospiraceae</taxon>
        <taxon>Leptospira</taxon>
    </lineage>
</organism>
<sequence>MNKKGKYSPEFKEQAVKRTLSGSFTIKEVAGSLGISYLCYDNGGENT</sequence>
<dbReference type="Proteomes" id="UP000011754">
    <property type="component" value="Unassembled WGS sequence"/>
</dbReference>
<dbReference type="GO" id="GO:0004803">
    <property type="term" value="F:transposase activity"/>
    <property type="evidence" value="ECO:0007669"/>
    <property type="project" value="InterPro"/>
</dbReference>
<proteinExistence type="predicted"/>
<dbReference type="InterPro" id="IPR002514">
    <property type="entry name" value="Transposase_8"/>
</dbReference>
<accession>M3F3Y3</accession>
<evidence type="ECO:0000313" key="1">
    <source>
        <dbReference type="EMBL" id="EMF44756.1"/>
    </source>
</evidence>
<dbReference type="EMBL" id="AKWW02000009">
    <property type="protein sequence ID" value="EMF44756.1"/>
    <property type="molecule type" value="Genomic_DNA"/>
</dbReference>
<gene>
    <name evidence="1" type="ORF">LEP1GSC067_4917</name>
</gene>
<evidence type="ECO:0000313" key="2">
    <source>
        <dbReference type="Proteomes" id="UP000011754"/>
    </source>
</evidence>
<dbReference type="InterPro" id="IPR009057">
    <property type="entry name" value="Homeodomain-like_sf"/>
</dbReference>
<comment type="caution">
    <text evidence="1">The sequence shown here is derived from an EMBL/GenBank/DDBJ whole genome shotgun (WGS) entry which is preliminary data.</text>
</comment>
<dbReference type="AlphaFoldDB" id="M3F3Y3"/>
<reference evidence="1 2" key="1">
    <citation type="submission" date="2013-01" db="EMBL/GenBank/DDBJ databases">
        <authorList>
            <person name="Harkins D.M."/>
            <person name="Durkin A.S."/>
            <person name="Brinkac L.M."/>
            <person name="Haft D.H."/>
            <person name="Selengut J.D."/>
            <person name="Sanka R."/>
            <person name="DePew J."/>
            <person name="Purushe J."/>
            <person name="Hartskeerl R.A."/>
            <person name="Ahmed A."/>
            <person name="van der Linden H."/>
            <person name="Goris M.G.A."/>
            <person name="Vinetz J.M."/>
            <person name="Sutton G.G."/>
            <person name="Nierman W.C."/>
            <person name="Fouts D.E."/>
        </authorList>
    </citation>
    <scope>NUCLEOTIDE SEQUENCE [LARGE SCALE GENOMIC DNA]</scope>
    <source>
        <strain evidence="1 2">TE 1992</strain>
    </source>
</reference>
<dbReference type="GO" id="GO:0006313">
    <property type="term" value="P:DNA transposition"/>
    <property type="evidence" value="ECO:0007669"/>
    <property type="project" value="InterPro"/>
</dbReference>
<name>M3F3Y3_LEPIR</name>
<dbReference type="GO" id="GO:0003677">
    <property type="term" value="F:DNA binding"/>
    <property type="evidence" value="ECO:0007669"/>
    <property type="project" value="InterPro"/>
</dbReference>
<protein>
    <submittedName>
        <fullName evidence="1">Transposase domain protein</fullName>
    </submittedName>
</protein>
<dbReference type="SUPFAM" id="SSF46689">
    <property type="entry name" value="Homeodomain-like"/>
    <property type="match status" value="1"/>
</dbReference>
<dbReference type="Pfam" id="PF01527">
    <property type="entry name" value="HTH_Tnp_1"/>
    <property type="match status" value="1"/>
</dbReference>